<proteinExistence type="predicted"/>
<comment type="subcellular location">
    <subcellularLocation>
        <location evidence="1">Secreted</location>
    </subcellularLocation>
</comment>
<keyword evidence="3" id="KW-0732">Signal</keyword>
<accession>A0ABX0GME9</accession>
<name>A0ABX0GME9_9GAMM</name>
<keyword evidence="2" id="KW-0964">Secreted</keyword>
<reference evidence="4 5" key="1">
    <citation type="submission" date="2018-02" db="EMBL/GenBank/DDBJ databases">
        <authorList>
            <person name="Machado R.A."/>
        </authorList>
    </citation>
    <scope>NUCLEOTIDE SEQUENCE [LARGE SCALE GENOMIC DNA]</scope>
    <source>
        <strain evidence="4 5">T327</strain>
    </source>
</reference>
<dbReference type="RefSeq" id="WP_133812502.1">
    <property type="nucleotide sequence ID" value="NZ_CAWPIF010000065.1"/>
</dbReference>
<dbReference type="PANTHER" id="PTHR34399:SF3">
    <property type="entry name" value="AVID PROTEIN-RELATED"/>
    <property type="match status" value="1"/>
</dbReference>
<organism evidence="4 5">
    <name type="scientific">Photorhabdus tasmaniensis</name>
    <dbReference type="NCBI Taxonomy" id="1004159"/>
    <lineage>
        <taxon>Bacteria</taxon>
        <taxon>Pseudomonadati</taxon>
        <taxon>Pseudomonadota</taxon>
        <taxon>Gammaproteobacteria</taxon>
        <taxon>Enterobacterales</taxon>
        <taxon>Morganellaceae</taxon>
        <taxon>Photorhabdus</taxon>
    </lineage>
</organism>
<evidence type="ECO:0000313" key="5">
    <source>
        <dbReference type="Proteomes" id="UP000697802"/>
    </source>
</evidence>
<sequence>MLLEEILGLVDTDIEASAGTRDPDIDISGSWINELRSTMEIKLDKKTQNFHGIYCSSVGTDGRAHKGTITGHLLGDLIVFMVKWHSAAITAWVGQVPKRSINEEHKITTLWMMTSKSNGWNPINAGADTFVRNNHKN</sequence>
<evidence type="ECO:0000256" key="1">
    <source>
        <dbReference type="ARBA" id="ARBA00004613"/>
    </source>
</evidence>
<dbReference type="InterPro" id="IPR005468">
    <property type="entry name" value="Avidin/str"/>
</dbReference>
<keyword evidence="5" id="KW-1185">Reference proteome</keyword>
<dbReference type="PROSITE" id="PS51326">
    <property type="entry name" value="AVIDIN_2"/>
    <property type="match status" value="1"/>
</dbReference>
<gene>
    <name evidence="4" type="ORF">C5471_20845</name>
</gene>
<dbReference type="Proteomes" id="UP000697802">
    <property type="component" value="Unassembled WGS sequence"/>
</dbReference>
<evidence type="ECO:0000256" key="2">
    <source>
        <dbReference type="ARBA" id="ARBA00022525"/>
    </source>
</evidence>
<dbReference type="SUPFAM" id="SSF50876">
    <property type="entry name" value="Avidin/streptavidin"/>
    <property type="match status" value="1"/>
</dbReference>
<comment type="caution">
    <text evidence="4">The sequence shown here is derived from an EMBL/GenBank/DDBJ whole genome shotgun (WGS) entry which is preliminary data.</text>
</comment>
<dbReference type="EMBL" id="PUJU01000065">
    <property type="protein sequence ID" value="NHB90016.1"/>
    <property type="molecule type" value="Genomic_DNA"/>
</dbReference>
<evidence type="ECO:0000313" key="4">
    <source>
        <dbReference type="EMBL" id="NHB90016.1"/>
    </source>
</evidence>
<evidence type="ECO:0000256" key="3">
    <source>
        <dbReference type="ARBA" id="ARBA00022729"/>
    </source>
</evidence>
<dbReference type="Gene3D" id="2.40.128.30">
    <property type="entry name" value="Avidin-like"/>
    <property type="match status" value="1"/>
</dbReference>
<protein>
    <submittedName>
        <fullName evidence="4">Avidin</fullName>
    </submittedName>
</protein>
<dbReference type="Pfam" id="PF01382">
    <property type="entry name" value="Avidin"/>
    <property type="match status" value="1"/>
</dbReference>
<dbReference type="InterPro" id="IPR036896">
    <property type="entry name" value="Avidin-like_sf"/>
</dbReference>
<dbReference type="InterPro" id="IPR051764">
    <property type="entry name" value="Avidin/Streptavidin-rel"/>
</dbReference>
<dbReference type="PANTHER" id="PTHR34399">
    <property type="entry name" value="AVIDIN-RELATED"/>
    <property type="match status" value="1"/>
</dbReference>